<dbReference type="Proteomes" id="UP000323632">
    <property type="component" value="Unassembled WGS sequence"/>
</dbReference>
<dbReference type="AlphaFoldDB" id="A0A5M6CL56"/>
<protein>
    <submittedName>
        <fullName evidence="2">Uncharacterized protein</fullName>
    </submittedName>
</protein>
<dbReference type="RefSeq" id="WP_150032391.1">
    <property type="nucleotide sequence ID" value="NZ_VWSH01000002.1"/>
</dbReference>
<evidence type="ECO:0000256" key="1">
    <source>
        <dbReference type="SAM" id="SignalP"/>
    </source>
</evidence>
<sequence>MKTSMTQLTKQLLLVAIMLFSAQAFAQKVTTKAVDNKGTIVWVIDSTSTFITPADTAGMLANYLENASNGVRKDGDTVKLGGTLTEVTTITTTATEFLQIMGLQGGTTADSLVVIDPATGQLKRMSVQSLLGNITYKNGITRSADSVKLGGALTEPTTITTDGTNTLSIPGLQAGSGTDSIVVTDPATGVLKTVSASTLMNNLDVANGLTKTGDSIKLGGTLNQATTIGTNGHNLTIGVGGAAGDSLNITGLSSGNLATDSIVVVNGATGKVARVSASTLLQSGESVFNAAGGASEMYAVPGLPENVTKVWVFRNGVKLLTTTDYTVTGGNVTVAIPGVSLVAGDVIEVQWVK</sequence>
<evidence type="ECO:0000313" key="2">
    <source>
        <dbReference type="EMBL" id="KAA5534712.1"/>
    </source>
</evidence>
<reference evidence="2 3" key="1">
    <citation type="submission" date="2019-09" db="EMBL/GenBank/DDBJ databases">
        <title>Genome sequence and assembly of Taibaiella sp.</title>
        <authorList>
            <person name="Chhetri G."/>
        </authorList>
    </citation>
    <scope>NUCLEOTIDE SEQUENCE [LARGE SCALE GENOMIC DNA]</scope>
    <source>
        <strain evidence="2 3">KVB11</strain>
    </source>
</reference>
<feature type="signal peptide" evidence="1">
    <location>
        <begin position="1"/>
        <end position="26"/>
    </location>
</feature>
<name>A0A5M6CL56_9BACT</name>
<keyword evidence="1" id="KW-0732">Signal</keyword>
<gene>
    <name evidence="2" type="ORF">F0919_08850</name>
</gene>
<accession>A0A5M6CL56</accession>
<comment type="caution">
    <text evidence="2">The sequence shown here is derived from an EMBL/GenBank/DDBJ whole genome shotgun (WGS) entry which is preliminary data.</text>
</comment>
<feature type="chain" id="PRO_5024348128" evidence="1">
    <location>
        <begin position="27"/>
        <end position="353"/>
    </location>
</feature>
<organism evidence="2 3">
    <name type="scientific">Taibaiella lutea</name>
    <dbReference type="NCBI Taxonomy" id="2608001"/>
    <lineage>
        <taxon>Bacteria</taxon>
        <taxon>Pseudomonadati</taxon>
        <taxon>Bacteroidota</taxon>
        <taxon>Chitinophagia</taxon>
        <taxon>Chitinophagales</taxon>
        <taxon>Chitinophagaceae</taxon>
        <taxon>Taibaiella</taxon>
    </lineage>
</organism>
<evidence type="ECO:0000313" key="3">
    <source>
        <dbReference type="Proteomes" id="UP000323632"/>
    </source>
</evidence>
<keyword evidence="3" id="KW-1185">Reference proteome</keyword>
<proteinExistence type="predicted"/>
<dbReference type="EMBL" id="VWSH01000002">
    <property type="protein sequence ID" value="KAA5534712.1"/>
    <property type="molecule type" value="Genomic_DNA"/>
</dbReference>